<reference evidence="1" key="1">
    <citation type="submission" date="2020-04" db="EMBL/GenBank/DDBJ databases">
        <authorList>
            <person name="Chiriac C."/>
            <person name="Salcher M."/>
            <person name="Ghai R."/>
            <person name="Kavagutti S V."/>
        </authorList>
    </citation>
    <scope>NUCLEOTIDE SEQUENCE</scope>
</reference>
<evidence type="ECO:0000313" key="1">
    <source>
        <dbReference type="EMBL" id="CAB4166392.1"/>
    </source>
</evidence>
<protein>
    <submittedName>
        <fullName evidence="1">Uncharacterized protein</fullName>
    </submittedName>
</protein>
<dbReference type="EMBL" id="LR796882">
    <property type="protein sequence ID" value="CAB4172574.1"/>
    <property type="molecule type" value="Genomic_DNA"/>
</dbReference>
<evidence type="ECO:0000313" key="2">
    <source>
        <dbReference type="EMBL" id="CAB4172574.1"/>
    </source>
</evidence>
<sequence length="586" mass="61778">MVDTSIALSPATAMIGGSQTVTASAALFTASDVGRALAIRAIAPKRNAATAYAVGAVFSASFAGVTRLYRVLVAGTTATFSSAGTTPDYDLNAPREVGNSITDGSATLKYLGQGQHCWGWSTITAFIDSTHVTVDVDTRGPFVSTSGSTRWKLGEFGGARGWPGAMTFHQQRTWWARTKARPQSVWASALGDFETMTPTEPDGTVLASNAITITLDDDQLNTALWTLSFPTGLAVGSTSGEFMIVPANPNGGLGPDNIRAVRQSDRGSDTQVAPARVSGVVLFTQRGGRKVRQLEYDLGTNSFTTLDLTALADHITGVGVVESAWQSLPDGTLWLVCADGTLATLTFDREHKVRAWSRQRLGGSNVVVESVCVVPGPDGTSDDVYLSVARTFNGTTSRTIEYIRAPFRADIDGAAAGFFVDCGLSYSGAAATTFSGLDHLEGQTVSICADGSVRQPKVVTGGTVVATGPASTVAHIGLPYTSRIKSLPIEAGAGAGTAQNQLKQIEEVSLRFLETAGGRYGRENHMQVISGRTADMAMSRAVPLFTGDRRLKFPPGWDRRGQVIVETDDPLPLTLLAIITDVQTNG</sequence>
<proteinExistence type="predicted"/>
<dbReference type="EMBL" id="LR796786">
    <property type="protein sequence ID" value="CAB4166392.1"/>
    <property type="molecule type" value="Genomic_DNA"/>
</dbReference>
<accession>A0A6J5P5Q6</accession>
<gene>
    <name evidence="1" type="ORF">UFOVP843_26</name>
    <name evidence="2" type="ORF">UFOVP936_43</name>
</gene>
<organism evidence="1">
    <name type="scientific">uncultured Caudovirales phage</name>
    <dbReference type="NCBI Taxonomy" id="2100421"/>
    <lineage>
        <taxon>Viruses</taxon>
        <taxon>Duplodnaviria</taxon>
        <taxon>Heunggongvirae</taxon>
        <taxon>Uroviricota</taxon>
        <taxon>Caudoviricetes</taxon>
        <taxon>Peduoviridae</taxon>
        <taxon>Maltschvirus</taxon>
        <taxon>Maltschvirus maltsch</taxon>
    </lineage>
</organism>
<name>A0A6J5P5Q6_9CAUD</name>